<comment type="caution">
    <text evidence="1">The sequence shown here is derived from an EMBL/GenBank/DDBJ whole genome shotgun (WGS) entry which is preliminary data.</text>
</comment>
<dbReference type="Proteomes" id="UP000239589">
    <property type="component" value="Unassembled WGS sequence"/>
</dbReference>
<dbReference type="RefSeq" id="WP_104389588.1">
    <property type="nucleotide sequence ID" value="NZ_PGEM01000228.1"/>
</dbReference>
<evidence type="ECO:0000313" key="2">
    <source>
        <dbReference type="Proteomes" id="UP000239589"/>
    </source>
</evidence>
<dbReference type="EMBL" id="PGEM01000228">
    <property type="protein sequence ID" value="PPJ61458.1"/>
    <property type="molecule type" value="Genomic_DNA"/>
</dbReference>
<sequence>MNLYHLTGFDADKALEEWELVFKQLKDYVEDKEAYKCTIIVANDAHEYEERKNSKGEWFTPSSNKGQEFTVFVKQKPLVDEFSKCIIEDVQNAYVAGDRNRGRAIFEADRLVES</sequence>
<evidence type="ECO:0000313" key="1">
    <source>
        <dbReference type="EMBL" id="PPJ61458.1"/>
    </source>
</evidence>
<protein>
    <submittedName>
        <fullName evidence="1">Uncharacterized protein</fullName>
    </submittedName>
</protein>
<dbReference type="OrthoDB" id="9830090at2"/>
<gene>
    <name evidence="1" type="ORF">CUN59_20795</name>
</gene>
<accession>A0A2S6CNY4</accession>
<reference evidence="1 2" key="1">
    <citation type="submission" date="2018-02" db="EMBL/GenBank/DDBJ databases">
        <title>Discovery of a pederin family compound in a non-symbiotic bloom-forming cyanobacterium.</title>
        <authorList>
            <person name="Kust A."/>
            <person name="Mares J."/>
            <person name="Jokela J."/>
            <person name="Urajova P."/>
            <person name="Hajek J."/>
            <person name="Saurav K."/>
            <person name="Voracova K."/>
            <person name="Fewer D.P."/>
            <person name="Haapaniemi E."/>
            <person name="Permi P."/>
            <person name="Rehakova K."/>
            <person name="Sivonen K."/>
            <person name="Hrouzek P."/>
        </authorList>
    </citation>
    <scope>NUCLEOTIDE SEQUENCE [LARGE SCALE GENOMIC DNA]</scope>
    <source>
        <strain evidence="1 2">CHARLIE-1</strain>
    </source>
</reference>
<proteinExistence type="predicted"/>
<keyword evidence="2" id="KW-1185">Reference proteome</keyword>
<name>A0A2S6CNY4_9CYAN</name>
<organism evidence="1 2">
    <name type="scientific">Cuspidothrix issatschenkoi CHARLIE-1</name>
    <dbReference type="NCBI Taxonomy" id="2052836"/>
    <lineage>
        <taxon>Bacteria</taxon>
        <taxon>Bacillati</taxon>
        <taxon>Cyanobacteriota</taxon>
        <taxon>Cyanophyceae</taxon>
        <taxon>Nostocales</taxon>
        <taxon>Aphanizomenonaceae</taxon>
        <taxon>Cuspidothrix</taxon>
    </lineage>
</organism>
<dbReference type="AlphaFoldDB" id="A0A2S6CNY4"/>